<proteinExistence type="predicted"/>
<organism evidence="2 3">
    <name type="scientific">Geoglobus acetivorans</name>
    <dbReference type="NCBI Taxonomy" id="565033"/>
    <lineage>
        <taxon>Archaea</taxon>
        <taxon>Methanobacteriati</taxon>
        <taxon>Methanobacteriota</taxon>
        <taxon>Archaeoglobi</taxon>
        <taxon>Archaeoglobales</taxon>
        <taxon>Archaeoglobaceae</taxon>
        <taxon>Geoglobus</taxon>
    </lineage>
</organism>
<accession>A0A0A7GDJ2</accession>
<dbReference type="EMBL" id="CP009552">
    <property type="protein sequence ID" value="AIY89888.1"/>
    <property type="molecule type" value="Genomic_DNA"/>
</dbReference>
<feature type="transmembrane region" description="Helical" evidence="1">
    <location>
        <begin position="173"/>
        <end position="194"/>
    </location>
</feature>
<name>A0A0A7GDJ2_GEOAI</name>
<feature type="transmembrane region" description="Helical" evidence="1">
    <location>
        <begin position="84"/>
        <end position="109"/>
    </location>
</feature>
<evidence type="ECO:0000313" key="2">
    <source>
        <dbReference type="EMBL" id="AIY89888.1"/>
    </source>
</evidence>
<feature type="transmembrane region" description="Helical" evidence="1">
    <location>
        <begin position="115"/>
        <end position="133"/>
    </location>
</feature>
<dbReference type="STRING" id="565033.GACE_0839"/>
<protein>
    <submittedName>
        <fullName evidence="2">Uncharacterized protein</fullName>
    </submittedName>
</protein>
<evidence type="ECO:0000313" key="3">
    <source>
        <dbReference type="Proteomes" id="UP000030624"/>
    </source>
</evidence>
<dbReference type="GeneID" id="24797436"/>
<dbReference type="AlphaFoldDB" id="A0A0A7GDJ2"/>
<dbReference type="KEGG" id="gac:GACE_0839"/>
<reference evidence="2 3" key="1">
    <citation type="journal article" date="2015" name="Appl. Environ. Microbiol.">
        <title>The Geoglobus acetivorans genome: Fe(III) reduction, acetate utilization, autotrophic growth, and degradation of aromatic compounds in a hyperthermophilic archaeon.</title>
        <authorList>
            <person name="Mardanov A.V."/>
            <person name="Slododkina G.B."/>
            <person name="Slobodkin A.I."/>
            <person name="Beletsky A.V."/>
            <person name="Gavrilov S.N."/>
            <person name="Kublanov I.V."/>
            <person name="Bonch-Osmolovskaya E.A."/>
            <person name="Skryabin K.G."/>
            <person name="Ravin N.V."/>
        </authorList>
    </citation>
    <scope>NUCLEOTIDE SEQUENCE [LARGE SCALE GENOMIC DNA]</scope>
    <source>
        <strain evidence="2 3">SBH6</strain>
    </source>
</reference>
<gene>
    <name evidence="2" type="ORF">GACE_0839</name>
</gene>
<dbReference type="HOGENOM" id="CLU_907942_0_0_2"/>
<dbReference type="Proteomes" id="UP000030624">
    <property type="component" value="Chromosome"/>
</dbReference>
<feature type="transmembrane region" description="Helical" evidence="1">
    <location>
        <begin position="206"/>
        <end position="224"/>
    </location>
</feature>
<evidence type="ECO:0000256" key="1">
    <source>
        <dbReference type="SAM" id="Phobius"/>
    </source>
</evidence>
<feature type="transmembrane region" description="Helical" evidence="1">
    <location>
        <begin position="26"/>
        <end position="46"/>
    </location>
</feature>
<keyword evidence="1" id="KW-1133">Transmembrane helix</keyword>
<keyword evidence="1" id="KW-0472">Membrane</keyword>
<sequence length="306" mass="35382">MAQSEYNVIVEAVTSILVESNLGNTIVVSFLTILILLFSHYIGNWFEKRKENERRKIWLRFLKSYNNPIDACLKDFVSYRSPDFWPGLVGGISGIFLSVVLWVILLYALGDVTSALVYSTFINAIPFLMSSLIRRYISKSKLHTEKLLNNNENEDNVGEWLHKSKRIVNATDLLQMFAVGTLWWIVFVVSIVYGGKNVQISENMRYVLVFSGYMGFMAFIASISNHRNMRGLLKLLLNVKYLDKYPYVQIKTEFGNLEGYIADLFDERLIVLRKDDKISVAEWNSIVTVELIKKDRQHDKKLPENK</sequence>
<dbReference type="RefSeq" id="WP_048091428.1">
    <property type="nucleotide sequence ID" value="NZ_CP009552.1"/>
</dbReference>
<keyword evidence="1" id="KW-0812">Transmembrane</keyword>